<feature type="chain" id="PRO_5003154337" evidence="1">
    <location>
        <begin position="20"/>
        <end position="347"/>
    </location>
</feature>
<dbReference type="AlphaFoldDB" id="E1X0N9"/>
<proteinExistence type="predicted"/>
<accession>E1X0N9</accession>
<protein>
    <submittedName>
        <fullName evidence="2">Exported protein</fullName>
    </submittedName>
</protein>
<dbReference type="HOGENOM" id="CLU_798692_0_0_7"/>
<reference evidence="3" key="1">
    <citation type="journal article" date="2013" name="ISME J.">
        <title>A small predatory core genome in the divergent marine Bacteriovorax marinus SJ and the terrestrial Bdellovibrio bacteriovorus.</title>
        <authorList>
            <person name="Crossman L.C."/>
            <person name="Chen H."/>
            <person name="Cerdeno-Tarraga A.M."/>
            <person name="Brooks K."/>
            <person name="Quail M.A."/>
            <person name="Pineiro S.A."/>
            <person name="Hobley L."/>
            <person name="Sockett R.E."/>
            <person name="Bentley S.D."/>
            <person name="Parkhill J."/>
            <person name="Williams H.N."/>
            <person name="Stine O.C."/>
        </authorList>
    </citation>
    <scope>NUCLEOTIDE SEQUENCE [LARGE SCALE GENOMIC DNA]</scope>
    <source>
        <strain evidence="3">ATCC BAA-682 / DSM 15412 / SJ</strain>
    </source>
</reference>
<feature type="signal peptide" evidence="1">
    <location>
        <begin position="1"/>
        <end position="19"/>
    </location>
</feature>
<name>E1X0N9_HALMS</name>
<evidence type="ECO:0000313" key="3">
    <source>
        <dbReference type="Proteomes" id="UP000008963"/>
    </source>
</evidence>
<dbReference type="RefSeq" id="WP_014244160.1">
    <property type="nucleotide sequence ID" value="NC_016620.1"/>
</dbReference>
<keyword evidence="1" id="KW-0732">Signal</keyword>
<organism evidence="2 3">
    <name type="scientific">Halobacteriovorax marinus (strain ATCC BAA-682 / DSM 15412 / SJ)</name>
    <name type="common">Bacteriovorax marinus</name>
    <dbReference type="NCBI Taxonomy" id="862908"/>
    <lineage>
        <taxon>Bacteria</taxon>
        <taxon>Pseudomonadati</taxon>
        <taxon>Bdellovibrionota</taxon>
        <taxon>Bacteriovoracia</taxon>
        <taxon>Bacteriovoracales</taxon>
        <taxon>Halobacteriovoraceae</taxon>
        <taxon>Halobacteriovorax</taxon>
    </lineage>
</organism>
<keyword evidence="3" id="KW-1185">Reference proteome</keyword>
<dbReference type="Proteomes" id="UP000008963">
    <property type="component" value="Chromosome"/>
</dbReference>
<dbReference type="EMBL" id="FQ312005">
    <property type="protein sequence ID" value="CBW26377.1"/>
    <property type="molecule type" value="Genomic_DNA"/>
</dbReference>
<dbReference type="KEGG" id="bmx:BMS_1521"/>
<evidence type="ECO:0000313" key="2">
    <source>
        <dbReference type="EMBL" id="CBW26377.1"/>
    </source>
</evidence>
<sequence>MRYIKALLILIALSSTTLAFDTTSEIEKLNTEFNQYQKYPIIIFNKDKIRSLLVEDKNQNIKSITLYMKETFNITIDHFEAESILDYHTVLNNSASALPFKEKRSKDYKFCAVFPSGAKTNHSEEVERILGIHDSLNPYPKDTVERVTELLTLKELKLFSLYHELSHCLDEKYIPDSFATDGHHIHMAESFAENLAALILTKRFEFRNIALKRSILRGLYTRYMGRHIIRDEDTIVMHPSAKQMGVVYYLSPTLIKLNDTLQSYDFRRGKQSMQELMAIAHSNVEEHAFSSRTFQAIAAYLKDGRENSLFRYRNFSASSPDLFYITYLRLRKEILFLDDLDFLLNSF</sequence>
<evidence type="ECO:0000256" key="1">
    <source>
        <dbReference type="SAM" id="SignalP"/>
    </source>
</evidence>
<gene>
    <name evidence="2" type="ordered locus">BMS_1521</name>
</gene>
<dbReference type="OrthoDB" id="5290227at2"/>
<dbReference type="PATRIC" id="fig|862908.3.peg.1449"/>